<dbReference type="PROSITE" id="PS50106">
    <property type="entry name" value="PDZ"/>
    <property type="match status" value="1"/>
</dbReference>
<dbReference type="Gene3D" id="3.30.750.44">
    <property type="match status" value="1"/>
</dbReference>
<evidence type="ECO:0000313" key="8">
    <source>
        <dbReference type="EMBL" id="QLI05638.1"/>
    </source>
</evidence>
<dbReference type="PANTHER" id="PTHR32060">
    <property type="entry name" value="TAIL-SPECIFIC PROTEASE"/>
    <property type="match status" value="1"/>
</dbReference>
<dbReference type="InterPro" id="IPR004447">
    <property type="entry name" value="Peptidase_S41A"/>
</dbReference>
<dbReference type="PANTHER" id="PTHR32060:SF30">
    <property type="entry name" value="CARBOXY-TERMINAL PROCESSING PROTEASE CTPA"/>
    <property type="match status" value="1"/>
</dbReference>
<keyword evidence="9" id="KW-1185">Reference proteome</keyword>
<dbReference type="AlphaFoldDB" id="A0A7H9CK37"/>
<keyword evidence="4 5" id="KW-0720">Serine protease</keyword>
<dbReference type="EMBL" id="CP049075">
    <property type="protein sequence ID" value="QLI05638.1"/>
    <property type="molecule type" value="Genomic_DNA"/>
</dbReference>
<dbReference type="SUPFAM" id="SSF50156">
    <property type="entry name" value="PDZ domain-like"/>
    <property type="match status" value="1"/>
</dbReference>
<dbReference type="Pfam" id="PF00595">
    <property type="entry name" value="PDZ"/>
    <property type="match status" value="1"/>
</dbReference>
<comment type="similarity">
    <text evidence="1 5">Belongs to the peptidase S41A family.</text>
</comment>
<dbReference type="GO" id="GO:0006508">
    <property type="term" value="P:proteolysis"/>
    <property type="evidence" value="ECO:0007669"/>
    <property type="project" value="UniProtKB-KW"/>
</dbReference>
<gene>
    <name evidence="8" type="primary">ctpA</name>
    <name evidence="8" type="ORF">CINF_1148</name>
</gene>
<keyword evidence="2 5" id="KW-0645">Protease</keyword>
<evidence type="ECO:0000256" key="3">
    <source>
        <dbReference type="ARBA" id="ARBA00022801"/>
    </source>
</evidence>
<dbReference type="RefSeq" id="WP_179974833.1">
    <property type="nucleotide sequence ID" value="NZ_CP049075.1"/>
</dbReference>
<name>A0A7H9CK37_9BACT</name>
<evidence type="ECO:0000256" key="5">
    <source>
        <dbReference type="RuleBase" id="RU004404"/>
    </source>
</evidence>
<dbReference type="Pfam" id="PF03572">
    <property type="entry name" value="Peptidase_S41"/>
    <property type="match status" value="1"/>
</dbReference>
<dbReference type="Gene3D" id="3.90.226.10">
    <property type="entry name" value="2-enoyl-CoA Hydratase, Chain A, domain 1"/>
    <property type="match status" value="1"/>
</dbReference>
<dbReference type="InterPro" id="IPR036034">
    <property type="entry name" value="PDZ_sf"/>
</dbReference>
<reference evidence="8 9" key="1">
    <citation type="submission" date="2020-02" db="EMBL/GenBank/DDBJ databases">
        <title>Complete genome sequence of the novel Campylobacter species Candidatus Campylobacter infans.</title>
        <authorList>
            <person name="Duim B."/>
            <person name="Zomer A."/>
            <person name="van der Graaf L."/>
            <person name="Wagenaar J."/>
        </authorList>
    </citation>
    <scope>NUCLEOTIDE SEQUENCE [LARGE SCALE GENOMIC DNA]</scope>
    <source>
        <strain evidence="8 9">19S00001</strain>
    </source>
</reference>
<evidence type="ECO:0000256" key="6">
    <source>
        <dbReference type="SAM" id="SignalP"/>
    </source>
</evidence>
<accession>A0A7H9CK37</accession>
<dbReference type="InterPro" id="IPR005151">
    <property type="entry name" value="Tail-specific_protease"/>
</dbReference>
<keyword evidence="6" id="KW-0732">Signal</keyword>
<feature type="signal peptide" evidence="6">
    <location>
        <begin position="1"/>
        <end position="24"/>
    </location>
</feature>
<dbReference type="InterPro" id="IPR001478">
    <property type="entry name" value="PDZ"/>
</dbReference>
<feature type="domain" description="PDZ" evidence="7">
    <location>
        <begin position="84"/>
        <end position="150"/>
    </location>
</feature>
<dbReference type="Proteomes" id="UP000509414">
    <property type="component" value="Chromosome"/>
</dbReference>
<dbReference type="CDD" id="cd07560">
    <property type="entry name" value="Peptidase_S41_CPP"/>
    <property type="match status" value="1"/>
</dbReference>
<dbReference type="EC" id="3.4.21.102" evidence="8"/>
<dbReference type="GO" id="GO:0004252">
    <property type="term" value="F:serine-type endopeptidase activity"/>
    <property type="evidence" value="ECO:0007669"/>
    <property type="project" value="UniProtKB-EC"/>
</dbReference>
<dbReference type="Gene3D" id="2.30.42.10">
    <property type="match status" value="1"/>
</dbReference>
<organism evidence="8 9">
    <name type="scientific">Candidatus Campylobacter infans</name>
    <dbReference type="NCBI Taxonomy" id="2561898"/>
    <lineage>
        <taxon>Bacteria</taxon>
        <taxon>Pseudomonadati</taxon>
        <taxon>Campylobacterota</taxon>
        <taxon>Epsilonproteobacteria</taxon>
        <taxon>Campylobacterales</taxon>
        <taxon>Campylobacteraceae</taxon>
        <taxon>Campylobacter</taxon>
    </lineage>
</organism>
<evidence type="ECO:0000256" key="2">
    <source>
        <dbReference type="ARBA" id="ARBA00022670"/>
    </source>
</evidence>
<dbReference type="KEGG" id="cinf:CINF_1148"/>
<evidence type="ECO:0000256" key="1">
    <source>
        <dbReference type="ARBA" id="ARBA00009179"/>
    </source>
</evidence>
<feature type="chain" id="PRO_5028871637" evidence="6">
    <location>
        <begin position="25"/>
        <end position="437"/>
    </location>
</feature>
<dbReference type="GO" id="GO:0007165">
    <property type="term" value="P:signal transduction"/>
    <property type="evidence" value="ECO:0007669"/>
    <property type="project" value="TreeGrafter"/>
</dbReference>
<dbReference type="SMART" id="SM00228">
    <property type="entry name" value="PDZ"/>
    <property type="match status" value="1"/>
</dbReference>
<sequence length="437" mass="48078">MRSFFGAFGFFLAFSLGILSHLSAQTPQEKRLEALNKLTKTMAVVEKYYVDDLNFTQIADKTISGLLSNLDAHSSYLDEKGVKEMQIQTTGEFGGLGITIGVKDGALTVISPIDDTPAFKAGIKAGDVILRINGESTLGISTDEAVSKMRGKPKTNVKLTIVRKSEKKPLEFDITRDIIKVESVVAKHIENENLLYLRVSNFDEHVTQKATEFINKNKNVKGIILDLRNNPGGLLNQAVELTNLFVDDGVIVSQKGRNTEKNEIHKAKANKKITNLPLAVLVNNGSASASEIVSGALQDLKRAIVVGENTFGKGSVQMILAVDDKEAIRLTVARYYLPSGRTIQAVGVSPDVLVYPGKVPNDDNGFNIKESDLKQHLKSELEKISNKKEKIKDDKNIITQSAIYDDIQLKTAIDTIKIMQKLQKTDENPQGEKNAKR</sequence>
<dbReference type="GO" id="GO:0030288">
    <property type="term" value="C:outer membrane-bounded periplasmic space"/>
    <property type="evidence" value="ECO:0007669"/>
    <property type="project" value="TreeGrafter"/>
</dbReference>
<proteinExistence type="inferred from homology"/>
<dbReference type="InterPro" id="IPR029045">
    <property type="entry name" value="ClpP/crotonase-like_dom_sf"/>
</dbReference>
<protein>
    <submittedName>
        <fullName evidence="8">Carboxyl-terminal protease family protein</fullName>
        <ecNumber evidence="8">3.4.21.102</ecNumber>
    </submittedName>
</protein>
<evidence type="ECO:0000256" key="4">
    <source>
        <dbReference type="ARBA" id="ARBA00022825"/>
    </source>
</evidence>
<evidence type="ECO:0000259" key="7">
    <source>
        <dbReference type="PROSITE" id="PS50106"/>
    </source>
</evidence>
<dbReference type="NCBIfam" id="TIGR00225">
    <property type="entry name" value="prc"/>
    <property type="match status" value="1"/>
</dbReference>
<dbReference type="FunFam" id="2.30.42.10:FF:000063">
    <property type="entry name" value="Peptidase, S41 family"/>
    <property type="match status" value="1"/>
</dbReference>
<keyword evidence="3 5" id="KW-0378">Hydrolase</keyword>
<dbReference type="SUPFAM" id="SSF52096">
    <property type="entry name" value="ClpP/crotonase"/>
    <property type="match status" value="1"/>
</dbReference>
<dbReference type="CDD" id="cd06782">
    <property type="entry name" value="cpPDZ_CPP-like"/>
    <property type="match status" value="1"/>
</dbReference>
<evidence type="ECO:0000313" key="9">
    <source>
        <dbReference type="Proteomes" id="UP000509414"/>
    </source>
</evidence>
<dbReference type="SMART" id="SM00245">
    <property type="entry name" value="TSPc"/>
    <property type="match status" value="1"/>
</dbReference>